<dbReference type="EMBL" id="LLXI01002500">
    <property type="protein sequence ID" value="PKY57296.1"/>
    <property type="molecule type" value="Genomic_DNA"/>
</dbReference>
<evidence type="ECO:0000313" key="1">
    <source>
        <dbReference type="EMBL" id="PKY57296.1"/>
    </source>
</evidence>
<protein>
    <submittedName>
        <fullName evidence="1">Uncharacterized protein</fullName>
    </submittedName>
</protein>
<sequence>LELIQLKQLGPEFSEKPHPGAIYTSRPLSHMISNLSSMRSFSIKQDDILIEDNGEYNTKEQDLDIEISESKKRNITKVLQIETSDQGKRFKIDN</sequence>
<reference evidence="1 2" key="1">
    <citation type="submission" date="2015-10" db="EMBL/GenBank/DDBJ databases">
        <title>Genome analyses suggest a sexual origin of heterokaryosis in a supposedly ancient asexual fungus.</title>
        <authorList>
            <person name="Ropars J."/>
            <person name="Sedzielewska K."/>
            <person name="Noel J."/>
            <person name="Charron P."/>
            <person name="Farinelli L."/>
            <person name="Marton T."/>
            <person name="Kruger M."/>
            <person name="Pelin A."/>
            <person name="Brachmann A."/>
            <person name="Corradi N."/>
        </authorList>
    </citation>
    <scope>NUCLEOTIDE SEQUENCE [LARGE SCALE GENOMIC DNA]</scope>
    <source>
        <strain evidence="1 2">A4</strain>
    </source>
</reference>
<proteinExistence type="predicted"/>
<keyword evidence="2" id="KW-1185">Reference proteome</keyword>
<organism evidence="1 2">
    <name type="scientific">Rhizophagus irregularis</name>
    <dbReference type="NCBI Taxonomy" id="588596"/>
    <lineage>
        <taxon>Eukaryota</taxon>
        <taxon>Fungi</taxon>
        <taxon>Fungi incertae sedis</taxon>
        <taxon>Mucoromycota</taxon>
        <taxon>Glomeromycotina</taxon>
        <taxon>Glomeromycetes</taxon>
        <taxon>Glomerales</taxon>
        <taxon>Glomeraceae</taxon>
        <taxon>Rhizophagus</taxon>
    </lineage>
</organism>
<evidence type="ECO:0000313" key="2">
    <source>
        <dbReference type="Proteomes" id="UP000234323"/>
    </source>
</evidence>
<gene>
    <name evidence="1" type="ORF">RhiirA4_478262</name>
</gene>
<name>A0A2I1HEH7_9GLOM</name>
<dbReference type="Proteomes" id="UP000234323">
    <property type="component" value="Unassembled WGS sequence"/>
</dbReference>
<dbReference type="AlphaFoldDB" id="A0A2I1HEH7"/>
<accession>A0A2I1HEH7</accession>
<feature type="non-terminal residue" evidence="1">
    <location>
        <position position="1"/>
    </location>
</feature>
<comment type="caution">
    <text evidence="1">The sequence shown here is derived from an EMBL/GenBank/DDBJ whole genome shotgun (WGS) entry which is preliminary data.</text>
</comment>